<evidence type="ECO:0000313" key="6">
    <source>
        <dbReference type="EMBL" id="APC16510.1"/>
    </source>
</evidence>
<keyword evidence="2" id="KW-0044">Antibiotic</keyword>
<dbReference type="InterPro" id="IPR036725">
    <property type="entry name" value="ColE3_ribonuclease_sf"/>
</dbReference>
<dbReference type="InterPro" id="IPR016128">
    <property type="entry name" value="Pyosin/cloacin_T_dom"/>
</dbReference>
<dbReference type="Pfam" id="PF09000">
    <property type="entry name" value="Cytotoxic"/>
    <property type="match status" value="1"/>
</dbReference>
<sequence>MPERSYPLTYKEQLRRRILQPPPSPNLYPPIADLPVNRPADPGPIKPLGCVFAKSCNLPDGIINYANPSGFVPLDSLKDYGNFALLGGRETDSSGALPLKKISGSALPIGLGGLALAGSSVSGVTAAGGTVVAGLLTGLVALLWPSELGDSALYSEEQLRSLKQANSRVRLRVEQQADGTLKGYGFYTGKNADWQMIDIIQFQARGSQQVAVFGDGLELIWTPALNPADSLGIPALEAAPQAPNIWVYPPTEASNNILVNPIYPPEYQDFILVFPADSGVRPLYVVVSAPTRRALNPDHDYIEAPTTEEITGIPGLRQIRGKTPRQGGGGVRDRWIDSKGRKIYEWDYCHGELEKYQASDGSHLGAFCHITGEQLKPADKRRNIKKFL</sequence>
<dbReference type="Pfam" id="PF06958">
    <property type="entry name" value="Pyocin_S"/>
    <property type="match status" value="1"/>
</dbReference>
<evidence type="ECO:0000259" key="5">
    <source>
        <dbReference type="Pfam" id="PF09000"/>
    </source>
</evidence>
<dbReference type="AlphaFoldDB" id="A0A1J0EKE1"/>
<evidence type="ECO:0000259" key="4">
    <source>
        <dbReference type="Pfam" id="PF06958"/>
    </source>
</evidence>
<dbReference type="GO" id="GO:0016788">
    <property type="term" value="F:hydrolase activity, acting on ester bonds"/>
    <property type="evidence" value="ECO:0007669"/>
    <property type="project" value="InterPro"/>
</dbReference>
<keyword evidence="1" id="KW-0929">Antimicrobial</keyword>
<dbReference type="SUPFAM" id="SSF69369">
    <property type="entry name" value="Cloacin translocation domain"/>
    <property type="match status" value="1"/>
</dbReference>
<dbReference type="InterPro" id="IPR036302">
    <property type="entry name" value="Pyosin/cloacin_T_dom_sf"/>
</dbReference>
<evidence type="ECO:0000313" key="7">
    <source>
        <dbReference type="Proteomes" id="UP000182567"/>
    </source>
</evidence>
<feature type="domain" description="Colicin E3-like ribonuclease" evidence="5">
    <location>
        <begin position="305"/>
        <end position="385"/>
    </location>
</feature>
<name>A0A1J0EKE1_9PSED</name>
<dbReference type="RefSeq" id="WP_071552420.1">
    <property type="nucleotide sequence ID" value="NZ_CP017886.1"/>
</dbReference>
<dbReference type="Proteomes" id="UP000182567">
    <property type="component" value="Chromosome"/>
</dbReference>
<reference evidence="7" key="1">
    <citation type="submission" date="2016-10" db="EMBL/GenBank/DDBJ databases">
        <title>Pseudomonas frederiksbergensis ERGS4:02 complete genome.</title>
        <authorList>
            <person name="Kumar R."/>
            <person name="Acharya V."/>
            <person name="Singh D."/>
        </authorList>
    </citation>
    <scope>NUCLEOTIDE SEQUENCE [LARGE SCALE GENOMIC DNA]</scope>
    <source>
        <strain evidence="7">ERGS4:02</strain>
    </source>
</reference>
<gene>
    <name evidence="6" type="ORF">BLL42_12500</name>
</gene>
<dbReference type="GO" id="GO:0043022">
    <property type="term" value="F:ribosome binding"/>
    <property type="evidence" value="ECO:0007669"/>
    <property type="project" value="InterPro"/>
</dbReference>
<dbReference type="GO" id="GO:0003723">
    <property type="term" value="F:RNA binding"/>
    <property type="evidence" value="ECO:0007669"/>
    <property type="project" value="InterPro"/>
</dbReference>
<dbReference type="OrthoDB" id="982153at2"/>
<accession>A0A1J0EKE1</accession>
<evidence type="ECO:0000256" key="1">
    <source>
        <dbReference type="ARBA" id="ARBA00022529"/>
    </source>
</evidence>
<dbReference type="GO" id="GO:0042742">
    <property type="term" value="P:defense response to bacterium"/>
    <property type="evidence" value="ECO:0007669"/>
    <property type="project" value="UniProtKB-KW"/>
</dbReference>
<protein>
    <submittedName>
        <fullName evidence="6">Detoxification</fullName>
    </submittedName>
</protein>
<evidence type="ECO:0000256" key="3">
    <source>
        <dbReference type="ARBA" id="ARBA00023048"/>
    </source>
</evidence>
<dbReference type="EMBL" id="CP017886">
    <property type="protein sequence ID" value="APC16510.1"/>
    <property type="molecule type" value="Genomic_DNA"/>
</dbReference>
<dbReference type="GO" id="GO:0031640">
    <property type="term" value="P:killing of cells of another organism"/>
    <property type="evidence" value="ECO:0007669"/>
    <property type="project" value="UniProtKB-KW"/>
</dbReference>
<dbReference type="Gene3D" id="3.10.380.10">
    <property type="entry name" value="Colicin E3-like ribonuclease domain"/>
    <property type="match status" value="1"/>
</dbReference>
<evidence type="ECO:0000256" key="2">
    <source>
        <dbReference type="ARBA" id="ARBA00023022"/>
    </source>
</evidence>
<feature type="domain" description="Pyosin/cloacin translocation" evidence="4">
    <location>
        <begin position="156"/>
        <end position="286"/>
    </location>
</feature>
<organism evidence="6 7">
    <name type="scientific">Pseudomonas frederiksbergensis</name>
    <dbReference type="NCBI Taxonomy" id="104087"/>
    <lineage>
        <taxon>Bacteria</taxon>
        <taxon>Pseudomonadati</taxon>
        <taxon>Pseudomonadota</taxon>
        <taxon>Gammaproteobacteria</taxon>
        <taxon>Pseudomonadales</taxon>
        <taxon>Pseudomonadaceae</taxon>
        <taxon>Pseudomonas</taxon>
    </lineage>
</organism>
<dbReference type="GeneID" id="46909070"/>
<proteinExistence type="predicted"/>
<dbReference type="SUPFAM" id="SSF63840">
    <property type="entry name" value="Ribonuclease domain of colicin E3"/>
    <property type="match status" value="1"/>
</dbReference>
<dbReference type="InterPro" id="IPR009105">
    <property type="entry name" value="Colicin_E3_ribonuclease"/>
</dbReference>
<keyword evidence="3" id="KW-0078">Bacteriocin</keyword>